<accession>A0AAN8XJH8</accession>
<evidence type="ECO:0000313" key="2">
    <source>
        <dbReference type="Proteomes" id="UP001381693"/>
    </source>
</evidence>
<protein>
    <submittedName>
        <fullName evidence="1">Uncharacterized protein</fullName>
    </submittedName>
</protein>
<organism evidence="1 2">
    <name type="scientific">Halocaridina rubra</name>
    <name type="common">Hawaiian red shrimp</name>
    <dbReference type="NCBI Taxonomy" id="373956"/>
    <lineage>
        <taxon>Eukaryota</taxon>
        <taxon>Metazoa</taxon>
        <taxon>Ecdysozoa</taxon>
        <taxon>Arthropoda</taxon>
        <taxon>Crustacea</taxon>
        <taxon>Multicrustacea</taxon>
        <taxon>Malacostraca</taxon>
        <taxon>Eumalacostraca</taxon>
        <taxon>Eucarida</taxon>
        <taxon>Decapoda</taxon>
        <taxon>Pleocyemata</taxon>
        <taxon>Caridea</taxon>
        <taxon>Atyoidea</taxon>
        <taxon>Atyidae</taxon>
        <taxon>Halocaridina</taxon>
    </lineage>
</organism>
<dbReference type="Proteomes" id="UP001381693">
    <property type="component" value="Unassembled WGS sequence"/>
</dbReference>
<comment type="caution">
    <text evidence="1">The sequence shown here is derived from an EMBL/GenBank/DDBJ whole genome shotgun (WGS) entry which is preliminary data.</text>
</comment>
<feature type="non-terminal residue" evidence="1">
    <location>
        <position position="54"/>
    </location>
</feature>
<evidence type="ECO:0000313" key="1">
    <source>
        <dbReference type="EMBL" id="KAK7084662.1"/>
    </source>
</evidence>
<proteinExistence type="predicted"/>
<gene>
    <name evidence="1" type="ORF">SK128_015089</name>
</gene>
<dbReference type="AlphaFoldDB" id="A0AAN8XJH8"/>
<keyword evidence="2" id="KW-1185">Reference proteome</keyword>
<sequence>MSLDMQRIVEHTLRIAPDTGLTLNDVLNQLQSYIKGQCSEALCRCKFLCIKQAD</sequence>
<dbReference type="EMBL" id="JAXCGZ010002013">
    <property type="protein sequence ID" value="KAK7084662.1"/>
    <property type="molecule type" value="Genomic_DNA"/>
</dbReference>
<name>A0AAN8XJH8_HALRR</name>
<reference evidence="1 2" key="1">
    <citation type="submission" date="2023-11" db="EMBL/GenBank/DDBJ databases">
        <title>Halocaridina rubra genome assembly.</title>
        <authorList>
            <person name="Smith C."/>
        </authorList>
    </citation>
    <scope>NUCLEOTIDE SEQUENCE [LARGE SCALE GENOMIC DNA]</scope>
    <source>
        <strain evidence="1">EP-1</strain>
        <tissue evidence="1">Whole</tissue>
    </source>
</reference>